<sequence length="1099" mass="125366">MEATEVKKERVVAGRGLIDFVFSWSLKDVLNSNFYMGKMREIPMTFSSVKEYKESFILPLLEETHADLLLSMESLPRAPSCEIISVKRITQDYKLPKDFFYSIVLKLSKVKKNDAEGTYEPQCGDVIAITDVKPKSAGDLDRSKMSYVIAIVLGVQYNLTRLSILSSKPILLVEDKMKDIKSGTLFAINLINLTTNIRIWEELKTNVEDHNLNIIQQVLQTNFVDVENCSICQHHLKEKHSSAYSNIIARIRSSELNESQKSAVLRCIDTRECHHQNSVKLIWGPPGTGKTKTIGFLLHSLLKMNCRTLTCAPTNTAVLEVTERLLKTAKESMEYDTYSLADIVLFGNGERMKIKDHDELLDVFLDYRVDFLEACFFSSSGWEDSLISMISFLEHPERQYGLYLTNRRVEDYEEDKDKKNEVLGKGETNRNQSEGTSDKSSRDKKDKKGNKVEDSVIVEILKEKEEKKKVEDMLSLKDEKKQPKHEEEKEKEQAEEDKKCDDFLTYEDFMKKRFGCIAKRLSFYIVNLHTHLPTSFISQQTVENALDSLNSCQRLLDEVVSRDEPGGCLKFSVARTECLEVLKSLPQKFPVPEFHDRWDIKKFCLENACLIFCTVSSSATLHAGGMSNALELVVIDEAAQLKECESAIPLQLPGVRHVILIGDEKQLPATVKSKISEEAAFGRSLFERLAMLGHKKHLLNVQHRMHPSISLFPNGEFYQYQISDGPNVKKQSYNRRFLHGTMYDSYSFINIAHGKEEFDNKHSLKNMVEVAVISEIVSSLHKNFIETKENVTIGIISPYKAQVYAIQENLKIYSDDDSSDFTVSVRSVDGFQGGEEDVIIMSTVRCNGNGSVGFLSNSQRANAGLTRARYCLWILGNAETLIRSGSIWNKLVLDAKKRRCFHNAEEDKNLAYAIAAALVDLNQLNILLNIDSILFRNARWKVCFDDAFWRSMVRVKNNELCKQVLSLLEKLSNGWRQPQKGRNLIVHDKISSQLLEYYKVNDQLYLVWTIDIIQENSNHIQVLKVLDILPLSSIAELEKQLEILFESYQLDKINRCKYKCSDGDLIVPMRWSISNGTAEANLVQDLVSKELAALDLTDD</sequence>
<feature type="domain" description="DUF6469" evidence="4">
    <location>
        <begin position="111"/>
        <end position="205"/>
    </location>
</feature>
<reference evidence="6" key="1">
    <citation type="submission" date="2025-08" db="UniProtKB">
        <authorList>
            <consortium name="RefSeq"/>
        </authorList>
    </citation>
    <scope>IDENTIFICATION</scope>
    <source>
        <tissue evidence="6">Seedling</tissue>
    </source>
</reference>
<dbReference type="Pfam" id="PF13086">
    <property type="entry name" value="AAA_11"/>
    <property type="match status" value="2"/>
</dbReference>
<dbReference type="GeneID" id="107434514"/>
<feature type="domain" description="DNA2/NAM7 helicase helicase" evidence="2">
    <location>
        <begin position="600"/>
        <end position="674"/>
    </location>
</feature>
<feature type="region of interest" description="Disordered" evidence="1">
    <location>
        <begin position="415"/>
        <end position="450"/>
    </location>
</feature>
<dbReference type="InterPro" id="IPR041679">
    <property type="entry name" value="DNA2/NAM7-like_C"/>
</dbReference>
<evidence type="ECO:0000313" key="6">
    <source>
        <dbReference type="RefSeq" id="XP_048333038.2"/>
    </source>
</evidence>
<evidence type="ECO:0000256" key="1">
    <source>
        <dbReference type="SAM" id="MobiDB-lite"/>
    </source>
</evidence>
<accession>A0ABM3IPW3</accession>
<feature type="compositionally biased region" description="Basic and acidic residues" evidence="1">
    <location>
        <begin position="436"/>
        <end position="450"/>
    </location>
</feature>
<dbReference type="Pfam" id="PF13087">
    <property type="entry name" value="AAA_12"/>
    <property type="match status" value="1"/>
</dbReference>
<dbReference type="InterPro" id="IPR041677">
    <property type="entry name" value="DNA2/NAM7_AAA_11"/>
</dbReference>
<dbReference type="SUPFAM" id="SSF52540">
    <property type="entry name" value="P-loop containing nucleoside triphosphate hydrolases"/>
    <property type="match status" value="1"/>
</dbReference>
<dbReference type="CDD" id="cd18808">
    <property type="entry name" value="SF1_C_Upf1"/>
    <property type="match status" value="1"/>
</dbReference>
<evidence type="ECO:0000259" key="4">
    <source>
        <dbReference type="Pfam" id="PF20073"/>
    </source>
</evidence>
<dbReference type="Pfam" id="PF20073">
    <property type="entry name" value="DUF6469"/>
    <property type="match status" value="1"/>
</dbReference>
<dbReference type="Proteomes" id="UP001652623">
    <property type="component" value="Chromosome 3"/>
</dbReference>
<dbReference type="InterPro" id="IPR047187">
    <property type="entry name" value="SF1_C_Upf1"/>
</dbReference>
<keyword evidence="5" id="KW-1185">Reference proteome</keyword>
<dbReference type="InterPro" id="IPR045529">
    <property type="entry name" value="DUF6469"/>
</dbReference>
<dbReference type="Gene3D" id="3.40.50.300">
    <property type="entry name" value="P-loop containing nucleotide triphosphate hydrolases"/>
    <property type="match status" value="2"/>
</dbReference>
<gene>
    <name evidence="6" type="primary">LOC107434514</name>
</gene>
<evidence type="ECO:0000313" key="5">
    <source>
        <dbReference type="Proteomes" id="UP001652623"/>
    </source>
</evidence>
<dbReference type="PANTHER" id="PTHR10887:SF522">
    <property type="entry name" value="P-LOOP CONTAINING NUCLEOSIDE TRIPHOSPHATE HYDROLASES SUPERFAMILY PROTEIN"/>
    <property type="match status" value="1"/>
</dbReference>
<dbReference type="RefSeq" id="XP_048333038.2">
    <property type="nucleotide sequence ID" value="XM_048477081.2"/>
</dbReference>
<proteinExistence type="predicted"/>
<protein>
    <submittedName>
        <fullName evidence="6">Uncharacterized protein LOC107434514 isoform X1</fullName>
    </submittedName>
</protein>
<organism evidence="5 6">
    <name type="scientific">Ziziphus jujuba</name>
    <name type="common">Chinese jujube</name>
    <name type="synonym">Ziziphus sativa</name>
    <dbReference type="NCBI Taxonomy" id="326968"/>
    <lineage>
        <taxon>Eukaryota</taxon>
        <taxon>Viridiplantae</taxon>
        <taxon>Streptophyta</taxon>
        <taxon>Embryophyta</taxon>
        <taxon>Tracheophyta</taxon>
        <taxon>Spermatophyta</taxon>
        <taxon>Magnoliopsida</taxon>
        <taxon>eudicotyledons</taxon>
        <taxon>Gunneridae</taxon>
        <taxon>Pentapetalae</taxon>
        <taxon>rosids</taxon>
        <taxon>fabids</taxon>
        <taxon>Rosales</taxon>
        <taxon>Rhamnaceae</taxon>
        <taxon>Paliureae</taxon>
        <taxon>Ziziphus</taxon>
    </lineage>
</organism>
<feature type="compositionally biased region" description="Basic and acidic residues" evidence="1">
    <location>
        <begin position="415"/>
        <end position="428"/>
    </location>
</feature>
<dbReference type="PANTHER" id="PTHR10887">
    <property type="entry name" value="DNA2/NAM7 HELICASE FAMILY"/>
    <property type="match status" value="1"/>
</dbReference>
<evidence type="ECO:0000259" key="3">
    <source>
        <dbReference type="Pfam" id="PF13087"/>
    </source>
</evidence>
<feature type="domain" description="DNA2/NAM7 helicase helicase" evidence="2">
    <location>
        <begin position="255"/>
        <end position="490"/>
    </location>
</feature>
<feature type="region of interest" description="Disordered" evidence="1">
    <location>
        <begin position="472"/>
        <end position="495"/>
    </location>
</feature>
<name>A0ABM3IPW3_ZIZJJ</name>
<feature type="domain" description="DNA2/NAM7 helicase-like C-terminal" evidence="3">
    <location>
        <begin position="682"/>
        <end position="878"/>
    </location>
</feature>
<dbReference type="InterPro" id="IPR027417">
    <property type="entry name" value="P-loop_NTPase"/>
</dbReference>
<evidence type="ECO:0000259" key="2">
    <source>
        <dbReference type="Pfam" id="PF13086"/>
    </source>
</evidence>
<dbReference type="InterPro" id="IPR045055">
    <property type="entry name" value="DNA2/NAM7-like"/>
</dbReference>